<proteinExistence type="predicted"/>
<accession>A0A6J5ZF61</accession>
<gene>
    <name evidence="1" type="ORF">UFOPK3775_00840</name>
</gene>
<evidence type="ECO:0000313" key="1">
    <source>
        <dbReference type="EMBL" id="CAB4340036.1"/>
    </source>
</evidence>
<organism evidence="1">
    <name type="scientific">freshwater metagenome</name>
    <dbReference type="NCBI Taxonomy" id="449393"/>
    <lineage>
        <taxon>unclassified sequences</taxon>
        <taxon>metagenomes</taxon>
        <taxon>ecological metagenomes</taxon>
    </lineage>
</organism>
<dbReference type="AlphaFoldDB" id="A0A6J5ZF61"/>
<dbReference type="EMBL" id="CAESAK010000107">
    <property type="protein sequence ID" value="CAB4340036.1"/>
    <property type="molecule type" value="Genomic_DNA"/>
</dbReference>
<name>A0A6J5ZF61_9ZZZZ</name>
<protein>
    <submittedName>
        <fullName evidence="1">Unannotated protein</fullName>
    </submittedName>
</protein>
<sequence length="37" mass="3726">MAISVPEAAGETALSYVTSATDFAVGAHTRNFVAAAK</sequence>
<reference evidence="1" key="1">
    <citation type="submission" date="2020-05" db="EMBL/GenBank/DDBJ databases">
        <authorList>
            <person name="Chiriac C."/>
            <person name="Salcher M."/>
            <person name="Ghai R."/>
            <person name="Kavagutti S V."/>
        </authorList>
    </citation>
    <scope>NUCLEOTIDE SEQUENCE</scope>
</reference>